<accession>A0A2Z7ANH0</accession>
<feature type="region of interest" description="Disordered" evidence="1">
    <location>
        <begin position="1"/>
        <end position="20"/>
    </location>
</feature>
<evidence type="ECO:0000256" key="1">
    <source>
        <dbReference type="SAM" id="MobiDB-lite"/>
    </source>
</evidence>
<proteinExistence type="predicted"/>
<gene>
    <name evidence="2" type="ORF">F511_30431</name>
</gene>
<evidence type="ECO:0000313" key="2">
    <source>
        <dbReference type="EMBL" id="KZV20789.1"/>
    </source>
</evidence>
<sequence length="71" mass="8187">MLEDACDEVNGFGGATHGSYQNRDDIIEKGRCMLSHLIGPLPDKDNPKFADWDERNSLIMEWQWNSMMPKM</sequence>
<protein>
    <submittedName>
        <fullName evidence="2">Uncharacterized protein</fullName>
    </submittedName>
</protein>
<dbReference type="Proteomes" id="UP000250235">
    <property type="component" value="Unassembled WGS sequence"/>
</dbReference>
<organism evidence="2 3">
    <name type="scientific">Dorcoceras hygrometricum</name>
    <dbReference type="NCBI Taxonomy" id="472368"/>
    <lineage>
        <taxon>Eukaryota</taxon>
        <taxon>Viridiplantae</taxon>
        <taxon>Streptophyta</taxon>
        <taxon>Embryophyta</taxon>
        <taxon>Tracheophyta</taxon>
        <taxon>Spermatophyta</taxon>
        <taxon>Magnoliopsida</taxon>
        <taxon>eudicotyledons</taxon>
        <taxon>Gunneridae</taxon>
        <taxon>Pentapetalae</taxon>
        <taxon>asterids</taxon>
        <taxon>lamiids</taxon>
        <taxon>Lamiales</taxon>
        <taxon>Gesneriaceae</taxon>
        <taxon>Didymocarpoideae</taxon>
        <taxon>Trichosporeae</taxon>
        <taxon>Loxocarpinae</taxon>
        <taxon>Dorcoceras</taxon>
    </lineage>
</organism>
<name>A0A2Z7ANH0_9LAMI</name>
<dbReference type="AlphaFoldDB" id="A0A2Z7ANH0"/>
<evidence type="ECO:0000313" key="3">
    <source>
        <dbReference type="Proteomes" id="UP000250235"/>
    </source>
</evidence>
<dbReference type="OrthoDB" id="10693450at2759"/>
<reference evidence="2 3" key="1">
    <citation type="journal article" date="2015" name="Proc. Natl. Acad. Sci. U.S.A.">
        <title>The resurrection genome of Boea hygrometrica: A blueprint for survival of dehydration.</title>
        <authorList>
            <person name="Xiao L."/>
            <person name="Yang G."/>
            <person name="Zhang L."/>
            <person name="Yang X."/>
            <person name="Zhao S."/>
            <person name="Ji Z."/>
            <person name="Zhou Q."/>
            <person name="Hu M."/>
            <person name="Wang Y."/>
            <person name="Chen M."/>
            <person name="Xu Y."/>
            <person name="Jin H."/>
            <person name="Xiao X."/>
            <person name="Hu G."/>
            <person name="Bao F."/>
            <person name="Hu Y."/>
            <person name="Wan P."/>
            <person name="Li L."/>
            <person name="Deng X."/>
            <person name="Kuang T."/>
            <person name="Xiang C."/>
            <person name="Zhu J.K."/>
            <person name="Oliver M.J."/>
            <person name="He Y."/>
        </authorList>
    </citation>
    <scope>NUCLEOTIDE SEQUENCE [LARGE SCALE GENOMIC DNA]</scope>
    <source>
        <strain evidence="3">cv. XS01</strain>
    </source>
</reference>
<dbReference type="EMBL" id="KV015567">
    <property type="protein sequence ID" value="KZV20789.1"/>
    <property type="molecule type" value="Genomic_DNA"/>
</dbReference>
<keyword evidence="3" id="KW-1185">Reference proteome</keyword>